<organism evidence="2 3">
    <name type="scientific">Xaviernesmea rhizosphaerae</name>
    <dbReference type="NCBI Taxonomy" id="1672749"/>
    <lineage>
        <taxon>Bacteria</taxon>
        <taxon>Pseudomonadati</taxon>
        <taxon>Pseudomonadota</taxon>
        <taxon>Alphaproteobacteria</taxon>
        <taxon>Hyphomicrobiales</taxon>
        <taxon>Rhizobiaceae</taxon>
        <taxon>Rhizobium/Agrobacterium group</taxon>
        <taxon>Xaviernesmea</taxon>
    </lineage>
</organism>
<evidence type="ECO:0000256" key="1">
    <source>
        <dbReference type="SAM" id="MobiDB-lite"/>
    </source>
</evidence>
<sequence length="122" mass="13035">MNTSIQTNGEAMPSKTATGVAPTLTAGEPDPIMAAPEGHDARRARLLGRGGGVSTRSRADLIMEDVESFAKAIGNLIDVIAMASRTLQPVERDAIGEVCAVIEDRLGMLEDRMDDLRQEVRS</sequence>
<keyword evidence="3" id="KW-1185">Reference proteome</keyword>
<protein>
    <submittedName>
        <fullName evidence="2">Uncharacterized protein</fullName>
    </submittedName>
</protein>
<feature type="region of interest" description="Disordered" evidence="1">
    <location>
        <begin position="1"/>
        <end position="37"/>
    </location>
</feature>
<dbReference type="RefSeq" id="WP_081173766.1">
    <property type="nucleotide sequence ID" value="NZ_MSPX01000002.1"/>
</dbReference>
<accession>A0ABX3PHH3</accession>
<dbReference type="Proteomes" id="UP000192652">
    <property type="component" value="Unassembled WGS sequence"/>
</dbReference>
<reference evidence="2 3" key="1">
    <citation type="journal article" date="2017" name="Antonie Van Leeuwenhoek">
        <title>Rhizobium rhizosphaerae sp. nov., a novel species isolated from rice rhizosphere.</title>
        <authorList>
            <person name="Zhao J.J."/>
            <person name="Zhang J."/>
            <person name="Zhang R.J."/>
            <person name="Zhang C.W."/>
            <person name="Yin H.Q."/>
            <person name="Zhang X.X."/>
        </authorList>
    </citation>
    <scope>NUCLEOTIDE SEQUENCE [LARGE SCALE GENOMIC DNA]</scope>
    <source>
        <strain evidence="2 3">RD15</strain>
    </source>
</reference>
<dbReference type="EMBL" id="MSPX01000002">
    <property type="protein sequence ID" value="OQP87592.1"/>
    <property type="molecule type" value="Genomic_DNA"/>
</dbReference>
<name>A0ABX3PHH3_9HYPH</name>
<evidence type="ECO:0000313" key="2">
    <source>
        <dbReference type="EMBL" id="OQP87592.1"/>
    </source>
</evidence>
<comment type="caution">
    <text evidence="2">The sequence shown here is derived from an EMBL/GenBank/DDBJ whole genome shotgun (WGS) entry which is preliminary data.</text>
</comment>
<proteinExistence type="predicted"/>
<gene>
    <name evidence="2" type="ORF">BTR14_03215</name>
</gene>
<evidence type="ECO:0000313" key="3">
    <source>
        <dbReference type="Proteomes" id="UP000192652"/>
    </source>
</evidence>